<sequence length="99" mass="11230">MKLLHISVSRKDRIEGTFLEILNTLRLKGHILVNGDVLDMAMVVKNLCHLNIAACLIKLNRYEEAIEQCNIILGEDENITKALLRRVKAKAEQGQMDFA</sequence>
<dbReference type="PANTHER" id="PTHR11242:SF0">
    <property type="entry name" value="TPR_REGION DOMAIN-CONTAINING PROTEIN"/>
    <property type="match status" value="1"/>
</dbReference>
<dbReference type="OrthoDB" id="433738at2759"/>
<keyword evidence="4" id="KW-1185">Reference proteome</keyword>
<dbReference type="InterPro" id="IPR039663">
    <property type="entry name" value="AIP/AIPL1/TTC9"/>
</dbReference>
<proteinExistence type="predicted"/>
<protein>
    <submittedName>
        <fullName evidence="3">Uncharacterized protein</fullName>
    </submittedName>
</protein>
<evidence type="ECO:0000313" key="3">
    <source>
        <dbReference type="EMBL" id="KAF6153890.1"/>
    </source>
</evidence>
<keyword evidence="1" id="KW-0677">Repeat</keyword>
<dbReference type="Gene3D" id="1.25.40.10">
    <property type="entry name" value="Tetratricopeptide repeat domain"/>
    <property type="match status" value="1"/>
</dbReference>
<comment type="caution">
    <text evidence="3">The sequence shown here is derived from an EMBL/GenBank/DDBJ whole genome shotgun (WGS) entry which is preliminary data.</text>
</comment>
<dbReference type="Proteomes" id="UP000541444">
    <property type="component" value="Unassembled WGS sequence"/>
</dbReference>
<dbReference type="AlphaFoldDB" id="A0A7J7MGH5"/>
<dbReference type="PANTHER" id="PTHR11242">
    <property type="entry name" value="ARYL HYDROCARBON RECEPTOR INTERACTING PROTEIN RELATED"/>
    <property type="match status" value="1"/>
</dbReference>
<evidence type="ECO:0000256" key="1">
    <source>
        <dbReference type="ARBA" id="ARBA00022737"/>
    </source>
</evidence>
<organism evidence="3 4">
    <name type="scientific">Kingdonia uniflora</name>
    <dbReference type="NCBI Taxonomy" id="39325"/>
    <lineage>
        <taxon>Eukaryota</taxon>
        <taxon>Viridiplantae</taxon>
        <taxon>Streptophyta</taxon>
        <taxon>Embryophyta</taxon>
        <taxon>Tracheophyta</taxon>
        <taxon>Spermatophyta</taxon>
        <taxon>Magnoliopsida</taxon>
        <taxon>Ranunculales</taxon>
        <taxon>Circaeasteraceae</taxon>
        <taxon>Kingdonia</taxon>
    </lineage>
</organism>
<name>A0A7J7MGH5_9MAGN</name>
<evidence type="ECO:0000313" key="4">
    <source>
        <dbReference type="Proteomes" id="UP000541444"/>
    </source>
</evidence>
<reference evidence="3 4" key="1">
    <citation type="journal article" date="2020" name="IScience">
        <title>Genome Sequencing of the Endangered Kingdonia uniflora (Circaeasteraceae, Ranunculales) Reveals Potential Mechanisms of Evolutionary Specialization.</title>
        <authorList>
            <person name="Sun Y."/>
            <person name="Deng T."/>
            <person name="Zhang A."/>
            <person name="Moore M.J."/>
            <person name="Landis J.B."/>
            <person name="Lin N."/>
            <person name="Zhang H."/>
            <person name="Zhang X."/>
            <person name="Huang J."/>
            <person name="Zhang X."/>
            <person name="Sun H."/>
            <person name="Wang H."/>
        </authorList>
    </citation>
    <scope>NUCLEOTIDE SEQUENCE [LARGE SCALE GENOMIC DNA]</scope>
    <source>
        <strain evidence="3">TB1705</strain>
        <tissue evidence="3">Leaf</tissue>
    </source>
</reference>
<dbReference type="SUPFAM" id="SSF48452">
    <property type="entry name" value="TPR-like"/>
    <property type="match status" value="1"/>
</dbReference>
<accession>A0A7J7MGH5</accession>
<keyword evidence="2" id="KW-0802">TPR repeat</keyword>
<evidence type="ECO:0000256" key="2">
    <source>
        <dbReference type="ARBA" id="ARBA00022803"/>
    </source>
</evidence>
<dbReference type="InterPro" id="IPR011990">
    <property type="entry name" value="TPR-like_helical_dom_sf"/>
</dbReference>
<dbReference type="EMBL" id="JACGCM010001549">
    <property type="protein sequence ID" value="KAF6153890.1"/>
    <property type="molecule type" value="Genomic_DNA"/>
</dbReference>
<gene>
    <name evidence="3" type="ORF">GIB67_023667</name>
</gene>